<dbReference type="PANTHER" id="PTHR13454:SF11">
    <property type="entry name" value="PROTEIN MCM10 HOMOLOG"/>
    <property type="match status" value="1"/>
</dbReference>
<comment type="subcellular location">
    <subcellularLocation>
        <location evidence="1">Nucleus</location>
    </subcellularLocation>
</comment>
<keyword evidence="3" id="KW-0235">DNA replication</keyword>
<protein>
    <submittedName>
        <fullName evidence="11">Uncharacterized protein</fullName>
    </submittedName>
</protein>
<evidence type="ECO:0000313" key="11">
    <source>
        <dbReference type="EMBL" id="PKA60775.1"/>
    </source>
</evidence>
<dbReference type="GO" id="GO:0003688">
    <property type="term" value="F:DNA replication origin binding"/>
    <property type="evidence" value="ECO:0007669"/>
    <property type="project" value="TreeGrafter"/>
</dbReference>
<dbReference type="OrthoDB" id="273123at2759"/>
<dbReference type="InterPro" id="IPR012340">
    <property type="entry name" value="NA-bd_OB-fold"/>
</dbReference>
<dbReference type="GO" id="GO:0043596">
    <property type="term" value="C:nuclear replication fork"/>
    <property type="evidence" value="ECO:0007669"/>
    <property type="project" value="TreeGrafter"/>
</dbReference>
<gene>
    <name evidence="11" type="ORF">AXF42_Ash006409</name>
</gene>
<dbReference type="PANTHER" id="PTHR13454">
    <property type="entry name" value="PROTEIN MCM10 HOMOLOG"/>
    <property type="match status" value="1"/>
</dbReference>
<dbReference type="InterPro" id="IPR015408">
    <property type="entry name" value="Znf_Mcm10/DnaG"/>
</dbReference>
<dbReference type="GO" id="GO:0006270">
    <property type="term" value="P:DNA replication initiation"/>
    <property type="evidence" value="ECO:0007669"/>
    <property type="project" value="InterPro"/>
</dbReference>
<accession>A0A2I0AZ15</accession>
<dbReference type="GO" id="GO:0003697">
    <property type="term" value="F:single-stranded DNA binding"/>
    <property type="evidence" value="ECO:0007669"/>
    <property type="project" value="InterPro"/>
</dbReference>
<name>A0A2I0AZ15_9ASPA</name>
<dbReference type="Gene3D" id="2.40.50.140">
    <property type="entry name" value="Nucleic acid-binding proteins"/>
    <property type="match status" value="1"/>
</dbReference>
<dbReference type="GO" id="GO:0008270">
    <property type="term" value="F:zinc ion binding"/>
    <property type="evidence" value="ECO:0007669"/>
    <property type="project" value="UniProtKB-KW"/>
</dbReference>
<evidence type="ECO:0000256" key="2">
    <source>
        <dbReference type="ARBA" id="ARBA00009679"/>
    </source>
</evidence>
<evidence type="ECO:0000256" key="4">
    <source>
        <dbReference type="ARBA" id="ARBA00022723"/>
    </source>
</evidence>
<proteinExistence type="inferred from homology"/>
<evidence type="ECO:0000259" key="10">
    <source>
        <dbReference type="Pfam" id="PF22379"/>
    </source>
</evidence>
<evidence type="ECO:0000256" key="6">
    <source>
        <dbReference type="ARBA" id="ARBA00022833"/>
    </source>
</evidence>
<feature type="region of interest" description="Disordered" evidence="8">
    <location>
        <begin position="17"/>
        <end position="47"/>
    </location>
</feature>
<reference evidence="11 12" key="1">
    <citation type="journal article" date="2017" name="Nature">
        <title>The Apostasia genome and the evolution of orchids.</title>
        <authorList>
            <person name="Zhang G.Q."/>
            <person name="Liu K.W."/>
            <person name="Li Z."/>
            <person name="Lohaus R."/>
            <person name="Hsiao Y.Y."/>
            <person name="Niu S.C."/>
            <person name="Wang J.Y."/>
            <person name="Lin Y.C."/>
            <person name="Xu Q."/>
            <person name="Chen L.J."/>
            <person name="Yoshida K."/>
            <person name="Fujiwara S."/>
            <person name="Wang Z.W."/>
            <person name="Zhang Y.Q."/>
            <person name="Mitsuda N."/>
            <person name="Wang M."/>
            <person name="Liu G.H."/>
            <person name="Pecoraro L."/>
            <person name="Huang H.X."/>
            <person name="Xiao X.J."/>
            <person name="Lin M."/>
            <person name="Wu X.Y."/>
            <person name="Wu W.L."/>
            <person name="Chen Y.Y."/>
            <person name="Chang S.B."/>
            <person name="Sakamoto S."/>
            <person name="Ohme-Takagi M."/>
            <person name="Yagi M."/>
            <person name="Zeng S.J."/>
            <person name="Shen C.Y."/>
            <person name="Yeh C.M."/>
            <person name="Luo Y.B."/>
            <person name="Tsai W.C."/>
            <person name="Van de Peer Y."/>
            <person name="Liu Z.J."/>
        </authorList>
    </citation>
    <scope>NUCLEOTIDE SEQUENCE [LARGE SCALE GENOMIC DNA]</scope>
    <source>
        <strain evidence="12">cv. Shenzhen</strain>
        <tissue evidence="11">Stem</tissue>
    </source>
</reference>
<feature type="domain" description="Zinc finger Mcm10/DnaG-type" evidence="9">
    <location>
        <begin position="221"/>
        <end position="266"/>
    </location>
</feature>
<dbReference type="STRING" id="1088818.A0A2I0AZ15"/>
<evidence type="ECO:0000256" key="5">
    <source>
        <dbReference type="ARBA" id="ARBA00022771"/>
    </source>
</evidence>
<dbReference type="EMBL" id="KZ451935">
    <property type="protein sequence ID" value="PKA60775.1"/>
    <property type="molecule type" value="Genomic_DNA"/>
</dbReference>
<dbReference type="Pfam" id="PF22379">
    <property type="entry name" value="OB_MCM10"/>
    <property type="match status" value="1"/>
</dbReference>
<comment type="similarity">
    <text evidence="2">Belongs to the MCM10 family.</text>
</comment>
<sequence>MPAADEDLDLLLSLAEEEVPETPPRSANTLQSRLSASGYTSDDGSPRRSRIVDMSVFRDSVKDYLKPVVTAPAVRSSKTSKQKRNAEVEIDKFSGLRILNPLVSSTELSNLFSDMRFVRMSAIRNLLSGDTLSGFWATVGVLTEKGVTKVSSAGKNYSICKMGCLDETTVSVFLFGDAYAMTSNERVGAMFALFNATVRRDSEGKGFSLSVYSVSQILKLGTSSDYGVCKGQRKDGMACSMIINKTQGLYCKFHSSKSSQRYTTTRAELKGGNIQMAFRTQLEGVYMVDPQASKLNWGTSVQPVKVMSVDGLQKVLSNADKLTSNSHSQGIRFLSKITAKMQPNLGDSTILKPNEAKTSSGKRTNVALKKPCKNETEAKRKKVPHSSVNMIELDIISSEED</sequence>
<dbReference type="InterPro" id="IPR040184">
    <property type="entry name" value="Mcm10"/>
</dbReference>
<dbReference type="AlphaFoldDB" id="A0A2I0AZ15"/>
<evidence type="ECO:0000256" key="3">
    <source>
        <dbReference type="ARBA" id="ARBA00022705"/>
    </source>
</evidence>
<dbReference type="Pfam" id="PF09329">
    <property type="entry name" value="zf-primase"/>
    <property type="match status" value="1"/>
</dbReference>
<keyword evidence="5" id="KW-0863">Zinc-finger</keyword>
<dbReference type="InterPro" id="IPR055065">
    <property type="entry name" value="OB_MCM10"/>
</dbReference>
<evidence type="ECO:0000259" key="9">
    <source>
        <dbReference type="Pfam" id="PF09329"/>
    </source>
</evidence>
<dbReference type="Proteomes" id="UP000236161">
    <property type="component" value="Unassembled WGS sequence"/>
</dbReference>
<feature type="compositionally biased region" description="Polar residues" evidence="8">
    <location>
        <begin position="25"/>
        <end position="43"/>
    </location>
</feature>
<feature type="domain" description="MCM10 OB-fold" evidence="10">
    <location>
        <begin position="92"/>
        <end position="218"/>
    </location>
</feature>
<keyword evidence="4" id="KW-0479">Metal-binding</keyword>
<evidence type="ECO:0000256" key="1">
    <source>
        <dbReference type="ARBA" id="ARBA00004123"/>
    </source>
</evidence>
<evidence type="ECO:0000313" key="12">
    <source>
        <dbReference type="Proteomes" id="UP000236161"/>
    </source>
</evidence>
<evidence type="ECO:0000256" key="8">
    <source>
        <dbReference type="SAM" id="MobiDB-lite"/>
    </source>
</evidence>
<feature type="region of interest" description="Disordered" evidence="8">
    <location>
        <begin position="346"/>
        <end position="385"/>
    </location>
</feature>
<keyword evidence="12" id="KW-1185">Reference proteome</keyword>
<organism evidence="11 12">
    <name type="scientific">Apostasia shenzhenica</name>
    <dbReference type="NCBI Taxonomy" id="1088818"/>
    <lineage>
        <taxon>Eukaryota</taxon>
        <taxon>Viridiplantae</taxon>
        <taxon>Streptophyta</taxon>
        <taxon>Embryophyta</taxon>
        <taxon>Tracheophyta</taxon>
        <taxon>Spermatophyta</taxon>
        <taxon>Magnoliopsida</taxon>
        <taxon>Liliopsida</taxon>
        <taxon>Asparagales</taxon>
        <taxon>Orchidaceae</taxon>
        <taxon>Apostasioideae</taxon>
        <taxon>Apostasia</taxon>
    </lineage>
</organism>
<dbReference type="FunFam" id="2.40.50.140:FF:000174">
    <property type="entry name" value="DNA replication licensing factor mcm10"/>
    <property type="match status" value="1"/>
</dbReference>
<keyword evidence="7" id="KW-0539">Nucleus</keyword>
<keyword evidence="6" id="KW-0862">Zinc</keyword>
<evidence type="ECO:0000256" key="7">
    <source>
        <dbReference type="ARBA" id="ARBA00023242"/>
    </source>
</evidence>